<name>A0A6I3SPR8_HELMO</name>
<dbReference type="AlphaFoldDB" id="A0A6I3SPR8"/>
<dbReference type="Proteomes" id="UP000430670">
    <property type="component" value="Unassembled WGS sequence"/>
</dbReference>
<dbReference type="Pfam" id="PF13487">
    <property type="entry name" value="HD_5"/>
    <property type="match status" value="1"/>
</dbReference>
<organism evidence="3 4">
    <name type="scientific">Heliobacterium mobile</name>
    <name type="common">Heliobacillus mobilis</name>
    <dbReference type="NCBI Taxonomy" id="28064"/>
    <lineage>
        <taxon>Bacteria</taxon>
        <taxon>Bacillati</taxon>
        <taxon>Bacillota</taxon>
        <taxon>Clostridia</taxon>
        <taxon>Eubacteriales</taxon>
        <taxon>Heliobacteriaceae</taxon>
        <taxon>Heliobacterium</taxon>
    </lineage>
</organism>
<dbReference type="EMBL" id="WNKU01000042">
    <property type="protein sequence ID" value="MTV50889.1"/>
    <property type="molecule type" value="Genomic_DNA"/>
</dbReference>
<evidence type="ECO:0000313" key="4">
    <source>
        <dbReference type="Proteomes" id="UP000430670"/>
    </source>
</evidence>
<dbReference type="SMART" id="SM00267">
    <property type="entry name" value="GGDEF"/>
    <property type="match status" value="1"/>
</dbReference>
<proteinExistence type="predicted"/>
<dbReference type="SMART" id="SM00471">
    <property type="entry name" value="HDc"/>
    <property type="match status" value="1"/>
</dbReference>
<dbReference type="InterPro" id="IPR000160">
    <property type="entry name" value="GGDEF_dom"/>
</dbReference>
<dbReference type="InterPro" id="IPR043128">
    <property type="entry name" value="Rev_trsase/Diguanyl_cyclase"/>
</dbReference>
<dbReference type="RefSeq" id="WP_155477971.1">
    <property type="nucleotide sequence ID" value="NZ_WNKU01000042.1"/>
</dbReference>
<dbReference type="OrthoDB" id="9798833at2"/>
<dbReference type="PANTHER" id="PTHR45228">
    <property type="entry name" value="CYCLIC DI-GMP PHOSPHODIESTERASE TM_0186-RELATED"/>
    <property type="match status" value="1"/>
</dbReference>
<evidence type="ECO:0000259" key="1">
    <source>
        <dbReference type="PROSITE" id="PS50887"/>
    </source>
</evidence>
<dbReference type="PROSITE" id="PS50887">
    <property type="entry name" value="GGDEF"/>
    <property type="match status" value="1"/>
</dbReference>
<evidence type="ECO:0000259" key="2">
    <source>
        <dbReference type="PROSITE" id="PS51832"/>
    </source>
</evidence>
<comment type="caution">
    <text evidence="3">The sequence shown here is derived from an EMBL/GenBank/DDBJ whole genome shotgun (WGS) entry which is preliminary data.</text>
</comment>
<dbReference type="InterPro" id="IPR037522">
    <property type="entry name" value="HD_GYP_dom"/>
</dbReference>
<dbReference type="CDD" id="cd01949">
    <property type="entry name" value="GGDEF"/>
    <property type="match status" value="1"/>
</dbReference>
<protein>
    <submittedName>
        <fullName evidence="3">Diguanylate cyclase</fullName>
    </submittedName>
</protein>
<dbReference type="InterPro" id="IPR029787">
    <property type="entry name" value="Nucleotide_cyclase"/>
</dbReference>
<sequence length="379" mass="42643">MNNKIQFPSSHKRLRKTSVREELRLLKSNLEQLRFRDSLTGLHNRISFCNILENNKNRDIGIIICDVNGLKNINDSLGIQKGDSILVDVANILKNAFNESIVLARIGGDEFGVAILESSGKETLELSQLVFNIIKKYNADVGHEKAISISVGYSSTKAIGERNIERLFREAENSLYRRKLHLSQSARSAGILATKKILEARDSNTEVHANRSSKLMIQLGIKLGLSASQIADLCLLGQFHDIGKVAIPDRILLKEGPLDQEEREEMKRHSEIGYNIALSTPDLAPIAPFILKHHEWWNGKGYPTGLQGKAIPLECRILAVVDAYDAMTNDRPYRKAMSHEQAKAELLRFAGIQFDPLVVDLFLSCFTESKKVDYIEYYI</sequence>
<dbReference type="Gene3D" id="1.10.3210.10">
    <property type="entry name" value="Hypothetical protein af1432"/>
    <property type="match status" value="1"/>
</dbReference>
<evidence type="ECO:0000313" key="3">
    <source>
        <dbReference type="EMBL" id="MTV50889.1"/>
    </source>
</evidence>
<dbReference type="NCBIfam" id="TIGR00254">
    <property type="entry name" value="GGDEF"/>
    <property type="match status" value="1"/>
</dbReference>
<feature type="domain" description="HD-GYP" evidence="2">
    <location>
        <begin position="183"/>
        <end position="378"/>
    </location>
</feature>
<dbReference type="InterPro" id="IPR052020">
    <property type="entry name" value="Cyclic_di-GMP/3'3'-cGAMP_PDE"/>
</dbReference>
<feature type="domain" description="GGDEF" evidence="1">
    <location>
        <begin position="58"/>
        <end position="195"/>
    </location>
</feature>
<dbReference type="SUPFAM" id="SSF109604">
    <property type="entry name" value="HD-domain/PDEase-like"/>
    <property type="match status" value="1"/>
</dbReference>
<dbReference type="Pfam" id="PF00990">
    <property type="entry name" value="GGDEF"/>
    <property type="match status" value="1"/>
</dbReference>
<dbReference type="PANTHER" id="PTHR45228:SF1">
    <property type="entry name" value="CYCLIC DI-GMP PHOSPHODIESTERASE TM_0186"/>
    <property type="match status" value="1"/>
</dbReference>
<accession>A0A6I3SPR8</accession>
<keyword evidence="4" id="KW-1185">Reference proteome</keyword>
<gene>
    <name evidence="3" type="ORF">GJ688_18370</name>
</gene>
<dbReference type="Gene3D" id="3.30.70.270">
    <property type="match status" value="1"/>
</dbReference>
<dbReference type="CDD" id="cd00077">
    <property type="entry name" value="HDc"/>
    <property type="match status" value="1"/>
</dbReference>
<dbReference type="SUPFAM" id="SSF55073">
    <property type="entry name" value="Nucleotide cyclase"/>
    <property type="match status" value="1"/>
</dbReference>
<reference evidence="3 4" key="1">
    <citation type="submission" date="2019-11" db="EMBL/GenBank/DDBJ databases">
        <title>Whole-genome sequence of a the green, strictly anaerobic photosynthetic bacterium Heliobacillus mobilis DSM 6151.</title>
        <authorList>
            <person name="Kyndt J.A."/>
            <person name="Meyer T.E."/>
        </authorList>
    </citation>
    <scope>NUCLEOTIDE SEQUENCE [LARGE SCALE GENOMIC DNA]</scope>
    <source>
        <strain evidence="3 4">DSM 6151</strain>
    </source>
</reference>
<dbReference type="PROSITE" id="PS51832">
    <property type="entry name" value="HD_GYP"/>
    <property type="match status" value="1"/>
</dbReference>
<dbReference type="InterPro" id="IPR003607">
    <property type="entry name" value="HD/PDEase_dom"/>
</dbReference>